<dbReference type="AlphaFoldDB" id="A0A5N0TG44"/>
<dbReference type="Gene3D" id="2.60.120.200">
    <property type="match status" value="1"/>
</dbReference>
<reference evidence="2 3" key="1">
    <citation type="submission" date="2019-09" db="EMBL/GenBank/DDBJ databases">
        <title>Wenzhouxiangella sp. Genome sequencing and assembly.</title>
        <authorList>
            <person name="Zhang R."/>
        </authorList>
    </citation>
    <scope>NUCLEOTIDE SEQUENCE [LARGE SCALE GENOMIC DNA]</scope>
    <source>
        <strain evidence="2 3">W260</strain>
    </source>
</reference>
<dbReference type="SUPFAM" id="SSF49899">
    <property type="entry name" value="Concanavalin A-like lectins/glucanases"/>
    <property type="match status" value="1"/>
</dbReference>
<dbReference type="InterPro" id="IPR013320">
    <property type="entry name" value="ConA-like_dom_sf"/>
</dbReference>
<protein>
    <submittedName>
        <fullName evidence="2">LamG domain-containing protein</fullName>
    </submittedName>
</protein>
<dbReference type="Proteomes" id="UP000325372">
    <property type="component" value="Unassembled WGS sequence"/>
</dbReference>
<evidence type="ECO:0000313" key="2">
    <source>
        <dbReference type="EMBL" id="KAA9133448.1"/>
    </source>
</evidence>
<name>A0A5N0TG44_9GAMM</name>
<evidence type="ECO:0000313" key="3">
    <source>
        <dbReference type="Proteomes" id="UP000325372"/>
    </source>
</evidence>
<accession>A0A5N0TG44</accession>
<comment type="caution">
    <text evidence="2">The sequence shown here is derived from an EMBL/GenBank/DDBJ whole genome shotgun (WGS) entry which is preliminary data.</text>
</comment>
<sequence length="592" mass="64044">MVPVLTRRGVNLPTDNLVPNVPGLSAIGVAEDTIRLTVTSAYPTEVQVSEDGTTWAALTTLAANPDDYDHVIDGSPDDPYWADVALLLKAEGADGGTDIVDRSSHGHALTLNGSVEVDTGRTRNGDASILFGGTTSDYISGPADSSFIVGTDDYTFECFYYQDSYVGNQPPTYLFATNPSGWAANFHGIMAGHSNESNNFVDFTYNYSNTNPIVEDTRPSEDAWHHAAITREGDVFRLFIDGVLENSRTWAGSVDGGVAGALDLVGRRLDGNIEDLRFTTGVARYTAAFTPPDEPFEFEGSPPYTRHYRARAVNGGVYSDWSGVVEVVTAHEYADFEAAEAEGASAGGWANGAIVIASDTGLHWKYFSVLEKVGHSGLIHRYPFNDAYEITEADAREWVSENTDPDSWGWTETSTGSQGADYELDTDGGESRIRSPSTNYANGLRLDSPETLTSTDVETFAIIDGIRSVNISATLSGYNFGPVLQAYSDGSNVFVLNLWRNMSVADGSAMWGAYGPSSWNATSFPAGSNSRMWLYLKDGKGVVWQDDDDTPSEVVPFEGSSGTQTFARFDARSQRTGDLYVGYHLHGAMTTE</sequence>
<organism evidence="2 3">
    <name type="scientific">Marinihelvus fidelis</name>
    <dbReference type="NCBI Taxonomy" id="2613842"/>
    <lineage>
        <taxon>Bacteria</taxon>
        <taxon>Pseudomonadati</taxon>
        <taxon>Pseudomonadota</taxon>
        <taxon>Gammaproteobacteria</taxon>
        <taxon>Chromatiales</taxon>
        <taxon>Wenzhouxiangellaceae</taxon>
        <taxon>Marinihelvus</taxon>
    </lineage>
</organism>
<proteinExistence type="predicted"/>
<keyword evidence="3" id="KW-1185">Reference proteome</keyword>
<evidence type="ECO:0000256" key="1">
    <source>
        <dbReference type="SAM" id="MobiDB-lite"/>
    </source>
</evidence>
<dbReference type="Pfam" id="PF13385">
    <property type="entry name" value="Laminin_G_3"/>
    <property type="match status" value="1"/>
</dbReference>
<gene>
    <name evidence="2" type="ORF">F3N42_03605</name>
</gene>
<dbReference type="EMBL" id="VYXP01000002">
    <property type="protein sequence ID" value="KAA9133448.1"/>
    <property type="molecule type" value="Genomic_DNA"/>
</dbReference>
<feature type="region of interest" description="Disordered" evidence="1">
    <location>
        <begin position="401"/>
        <end position="436"/>
    </location>
</feature>